<comment type="caution">
    <text evidence="2">The sequence shown here is derived from an EMBL/GenBank/DDBJ whole genome shotgun (WGS) entry which is preliminary data.</text>
</comment>
<dbReference type="OrthoDB" id="1653819at2"/>
<dbReference type="Proteomes" id="UP000315711">
    <property type="component" value="Unassembled WGS sequence"/>
</dbReference>
<dbReference type="EMBL" id="VLKZ01000014">
    <property type="protein sequence ID" value="TWI53219.1"/>
    <property type="molecule type" value="Genomic_DNA"/>
</dbReference>
<feature type="transmembrane region" description="Helical" evidence="1">
    <location>
        <begin position="98"/>
        <end position="121"/>
    </location>
</feature>
<keyword evidence="3" id="KW-1185">Reference proteome</keyword>
<name>A0A562Q925_9BACI</name>
<sequence length="193" mass="23031">MSLTIQLYTMLSMAAMGVYIGAAIDTYSRFTKKRKTFHFLVACNDLMFWLIQALVVFYVLLQSNHGDIRFYIFLALICGYAAYQALFRRIYQTLLERFIQFVIHMYRFIVKLIILFFVKPIKFILKLLYSLCMMVVTGCLTVLLFFIRLVLKPIYFVFSLFYKWTGLHKQVEKIKPILRKIKDFISSMKKRKE</sequence>
<evidence type="ECO:0000313" key="3">
    <source>
        <dbReference type="Proteomes" id="UP000315711"/>
    </source>
</evidence>
<evidence type="ECO:0000313" key="2">
    <source>
        <dbReference type="EMBL" id="TWI53219.1"/>
    </source>
</evidence>
<dbReference type="NCBIfam" id="TIGR02893">
    <property type="entry name" value="spore_yabQ"/>
    <property type="match status" value="1"/>
</dbReference>
<dbReference type="Pfam" id="PF09578">
    <property type="entry name" value="Spore_YabQ"/>
    <property type="match status" value="1"/>
</dbReference>
<accession>A0A562Q925</accession>
<evidence type="ECO:0000256" key="1">
    <source>
        <dbReference type="SAM" id="Phobius"/>
    </source>
</evidence>
<feature type="transmembrane region" description="Helical" evidence="1">
    <location>
        <begin position="6"/>
        <end position="27"/>
    </location>
</feature>
<reference evidence="2 3" key="1">
    <citation type="journal article" date="2015" name="Stand. Genomic Sci.">
        <title>Genomic Encyclopedia of Bacterial and Archaeal Type Strains, Phase III: the genomes of soil and plant-associated and newly described type strains.</title>
        <authorList>
            <person name="Whitman W.B."/>
            <person name="Woyke T."/>
            <person name="Klenk H.P."/>
            <person name="Zhou Y."/>
            <person name="Lilburn T.G."/>
            <person name="Beck B.J."/>
            <person name="De Vos P."/>
            <person name="Vandamme P."/>
            <person name="Eisen J.A."/>
            <person name="Garrity G."/>
            <person name="Hugenholtz P."/>
            <person name="Kyrpides N.C."/>
        </authorList>
    </citation>
    <scope>NUCLEOTIDE SEQUENCE [LARGE SCALE GENOMIC DNA]</scope>
    <source>
        <strain evidence="2 3">CGMCC 1.10116</strain>
    </source>
</reference>
<feature type="transmembrane region" description="Helical" evidence="1">
    <location>
        <begin position="127"/>
        <end position="151"/>
    </location>
</feature>
<dbReference type="AlphaFoldDB" id="A0A562Q925"/>
<gene>
    <name evidence="2" type="ORF">IQ10_03484</name>
</gene>
<proteinExistence type="predicted"/>
<feature type="transmembrane region" description="Helical" evidence="1">
    <location>
        <begin position="68"/>
        <end position="86"/>
    </location>
</feature>
<dbReference type="RefSeq" id="WP_144451657.1">
    <property type="nucleotide sequence ID" value="NZ_VLKZ01000014.1"/>
</dbReference>
<keyword evidence="1" id="KW-1133">Transmembrane helix</keyword>
<keyword evidence="1" id="KW-0472">Membrane</keyword>
<organism evidence="2 3">
    <name type="scientific">Halalkalibacter nanhaiisediminis</name>
    <dbReference type="NCBI Taxonomy" id="688079"/>
    <lineage>
        <taxon>Bacteria</taxon>
        <taxon>Bacillati</taxon>
        <taxon>Bacillota</taxon>
        <taxon>Bacilli</taxon>
        <taxon>Bacillales</taxon>
        <taxon>Bacillaceae</taxon>
        <taxon>Halalkalibacter</taxon>
    </lineage>
</organism>
<keyword evidence="1" id="KW-0812">Transmembrane</keyword>
<protein>
    <submittedName>
        <fullName evidence="2">Spore cortex biosynthesis protein YabQ</fullName>
    </submittedName>
</protein>
<feature type="transmembrane region" description="Helical" evidence="1">
    <location>
        <begin position="39"/>
        <end position="62"/>
    </location>
</feature>
<dbReference type="InterPro" id="IPR019074">
    <property type="entry name" value="YabQ"/>
</dbReference>